<dbReference type="Gene3D" id="3.40.140.10">
    <property type="entry name" value="Cytidine Deaminase, domain 2"/>
    <property type="match status" value="1"/>
</dbReference>
<evidence type="ECO:0000313" key="6">
    <source>
        <dbReference type="EMBL" id="CAD7077036.1"/>
    </source>
</evidence>
<dbReference type="CDD" id="cd08063">
    <property type="entry name" value="MPN_CSN6"/>
    <property type="match status" value="1"/>
</dbReference>
<keyword evidence="3" id="KW-0963">Cytoplasm</keyword>
<dbReference type="PROSITE" id="PS50249">
    <property type="entry name" value="MPN"/>
    <property type="match status" value="1"/>
</dbReference>
<feature type="domain" description="MPN" evidence="5">
    <location>
        <begin position="53"/>
        <end position="187"/>
    </location>
</feature>
<dbReference type="Proteomes" id="UP000594454">
    <property type="component" value="Chromosome 1"/>
</dbReference>
<dbReference type="InterPro" id="IPR037518">
    <property type="entry name" value="MPN"/>
</dbReference>
<dbReference type="InterPro" id="IPR000555">
    <property type="entry name" value="JAMM/MPN+_dom"/>
</dbReference>
<evidence type="ECO:0000256" key="2">
    <source>
        <dbReference type="ARBA" id="ARBA00014871"/>
    </source>
</evidence>
<name>A0A7R8YP55_HERIL</name>
<evidence type="ECO:0000313" key="7">
    <source>
        <dbReference type="Proteomes" id="UP000594454"/>
    </source>
</evidence>
<accession>A0A7R8YP55</accession>
<protein>
    <recommendedName>
        <fullName evidence="2 3">COP9 signalosome complex subunit 6</fullName>
    </recommendedName>
</protein>
<dbReference type="FunCoup" id="A0A7R8YP55">
    <property type="interactions" value="1974"/>
</dbReference>
<dbReference type="InterPro" id="IPR024969">
    <property type="entry name" value="EIF3F/CSN6-like_C"/>
</dbReference>
<dbReference type="GO" id="GO:0005737">
    <property type="term" value="C:cytoplasm"/>
    <property type="evidence" value="ECO:0007669"/>
    <property type="project" value="UniProtKB-SubCell"/>
</dbReference>
<dbReference type="Pfam" id="PF01398">
    <property type="entry name" value="JAB"/>
    <property type="match status" value="1"/>
</dbReference>
<gene>
    <name evidence="6" type="ORF">HERILL_LOCUS414</name>
</gene>
<keyword evidence="7" id="KW-1185">Reference proteome</keyword>
<evidence type="ECO:0000256" key="4">
    <source>
        <dbReference type="SAM" id="MobiDB-lite"/>
    </source>
</evidence>
<dbReference type="OrthoDB" id="1378at2759"/>
<dbReference type="GO" id="GO:0008237">
    <property type="term" value="F:metallopeptidase activity"/>
    <property type="evidence" value="ECO:0007669"/>
    <property type="project" value="InterPro"/>
</dbReference>
<dbReference type="OMA" id="LVGWWST"/>
<dbReference type="PANTHER" id="PTHR10540">
    <property type="entry name" value="EUKARYOTIC TRANSLATION INITIATION FACTOR 3 SUBUNIT F-RELATED"/>
    <property type="match status" value="1"/>
</dbReference>
<dbReference type="InParanoid" id="A0A7R8YP55"/>
<dbReference type="PANTHER" id="PTHR10540:SF8">
    <property type="entry name" value="COP9 SIGNALOSOME COMPLEX SUBUNIT 6"/>
    <property type="match status" value="1"/>
</dbReference>
<sequence length="340" mass="37917">MSSNKPVENMDVDIDQPGASTSDKSPEKAVAGASGTSATNVMAGSATVPSVTVSLHPLVIMNISEHWTRIRAQAGVIKQVFGALIGKQKGRNIEVMNSFELKTEVVDDDVVINRDYYNAKEQQYKQVFSDLDFIGWYTTGENPTEKDIKIHKQICEINECPIMLQLNALSRNVDQLPVRLFESVIDIVQGEATMLFVPLTYTLATEEAERIGVDHVARMSTNDMGEKSVVAEHLIAQHSAIKMLHSRVKMVLSYVKGVAAGQLPPNQEILRDAYSLSHRLPVVQGPRFREEFYTQSNDVGLITYLGALTKGCNDMNQFVNKFNVLYDRQGMGRRMRGLFF</sequence>
<keyword evidence="3" id="KW-0736">Signalosome</keyword>
<dbReference type="AlphaFoldDB" id="A0A7R8YP55"/>
<organism evidence="6 7">
    <name type="scientific">Hermetia illucens</name>
    <name type="common">Black soldier fly</name>
    <dbReference type="NCBI Taxonomy" id="343691"/>
    <lineage>
        <taxon>Eukaryota</taxon>
        <taxon>Metazoa</taxon>
        <taxon>Ecdysozoa</taxon>
        <taxon>Arthropoda</taxon>
        <taxon>Hexapoda</taxon>
        <taxon>Insecta</taxon>
        <taxon>Pterygota</taxon>
        <taxon>Neoptera</taxon>
        <taxon>Endopterygota</taxon>
        <taxon>Diptera</taxon>
        <taxon>Brachycera</taxon>
        <taxon>Stratiomyomorpha</taxon>
        <taxon>Stratiomyidae</taxon>
        <taxon>Hermetiinae</taxon>
        <taxon>Hermetia</taxon>
    </lineage>
</organism>
<reference evidence="6 7" key="1">
    <citation type="submission" date="2020-11" db="EMBL/GenBank/DDBJ databases">
        <authorList>
            <person name="Wallbank WR R."/>
            <person name="Pardo Diaz C."/>
            <person name="Kozak K."/>
            <person name="Martin S."/>
            <person name="Jiggins C."/>
            <person name="Moest M."/>
            <person name="Warren A I."/>
            <person name="Generalovic N T."/>
            <person name="Byers J.R.P. K."/>
            <person name="Montejo-Kovacevich G."/>
            <person name="Yen C E."/>
        </authorList>
    </citation>
    <scope>NUCLEOTIDE SEQUENCE [LARGE SCALE GENOMIC DNA]</scope>
</reference>
<proteinExistence type="inferred from homology"/>
<dbReference type="SMART" id="SM00232">
    <property type="entry name" value="JAB_MPN"/>
    <property type="match status" value="1"/>
</dbReference>
<dbReference type="Pfam" id="PF13012">
    <property type="entry name" value="MitMem_reg"/>
    <property type="match status" value="1"/>
</dbReference>
<evidence type="ECO:0000256" key="1">
    <source>
        <dbReference type="ARBA" id="ARBA00010893"/>
    </source>
</evidence>
<evidence type="ECO:0000256" key="3">
    <source>
        <dbReference type="RuleBase" id="RU367006"/>
    </source>
</evidence>
<dbReference type="InterPro" id="IPR033859">
    <property type="entry name" value="MPN_CSN6"/>
</dbReference>
<dbReference type="EMBL" id="LR899009">
    <property type="protein sequence ID" value="CAD7077036.1"/>
    <property type="molecule type" value="Genomic_DNA"/>
</dbReference>
<dbReference type="FunFam" id="3.40.140.10:FF:000075">
    <property type="entry name" value="COP9 signalosome complex subunit 6"/>
    <property type="match status" value="1"/>
</dbReference>
<keyword evidence="3" id="KW-0539">Nucleus</keyword>
<feature type="region of interest" description="Disordered" evidence="4">
    <location>
        <begin position="1"/>
        <end position="33"/>
    </location>
</feature>
<dbReference type="GO" id="GO:0000338">
    <property type="term" value="P:protein deneddylation"/>
    <property type="evidence" value="ECO:0007669"/>
    <property type="project" value="InterPro"/>
</dbReference>
<comment type="function">
    <text evidence="3">Component of the COP9 signalosome complex (CSN), a complex involved in various cellular and developmental processes.</text>
</comment>
<dbReference type="GO" id="GO:0008180">
    <property type="term" value="C:COP9 signalosome"/>
    <property type="evidence" value="ECO:0007669"/>
    <property type="project" value="UniProtKB-UniRule"/>
</dbReference>
<comment type="similarity">
    <text evidence="1 3">Belongs to the peptidase M67A family. CSN6 subfamily.</text>
</comment>
<evidence type="ECO:0000259" key="5">
    <source>
        <dbReference type="PROSITE" id="PS50249"/>
    </source>
</evidence>
<comment type="subcellular location">
    <subcellularLocation>
        <location evidence="3">Cytoplasm</location>
    </subcellularLocation>
    <subcellularLocation>
        <location evidence="3">Nucleus</location>
    </subcellularLocation>
</comment>